<comment type="similarity">
    <text evidence="7">Belongs to the class-III pyridoxal-phosphate-dependent aminotransferase family. BioA subfamily.</text>
</comment>
<comment type="pathway">
    <text evidence="7">Cofactor biosynthesis; biotin biosynthesis; 7,8-diaminononanoate from 8-amino-7-oxononanoate (SAM route): step 1/1.</text>
</comment>
<feature type="binding site" evidence="7">
    <location>
        <begin position="315"/>
        <end position="316"/>
    </location>
    <ligand>
        <name>pyridoxal 5'-phosphate</name>
        <dbReference type="ChEBI" id="CHEBI:597326"/>
    </ligand>
</feature>
<keyword evidence="4 7" id="KW-0949">S-adenosyl-L-methionine</keyword>
<evidence type="ECO:0000256" key="1">
    <source>
        <dbReference type="ARBA" id="ARBA00001933"/>
    </source>
</evidence>
<keyword evidence="2 7" id="KW-0032">Aminotransferase</keyword>
<dbReference type="CDD" id="cd00610">
    <property type="entry name" value="OAT_like"/>
    <property type="match status" value="1"/>
</dbReference>
<dbReference type="Gene3D" id="3.90.1150.10">
    <property type="entry name" value="Aspartate Aminotransferase, domain 1"/>
    <property type="match status" value="1"/>
</dbReference>
<comment type="cofactor">
    <cofactor evidence="1 7">
        <name>pyridoxal 5'-phosphate</name>
        <dbReference type="ChEBI" id="CHEBI:597326"/>
    </cofactor>
</comment>
<feature type="binding site" evidence="7">
    <location>
        <position position="314"/>
    </location>
    <ligand>
        <name>substrate</name>
    </ligand>
</feature>
<keyword evidence="3 7" id="KW-0808">Transferase</keyword>
<feature type="binding site" evidence="7">
    <location>
        <position position="281"/>
    </location>
    <ligand>
        <name>substrate</name>
    </ligand>
</feature>
<keyword evidence="7" id="KW-0963">Cytoplasm</keyword>
<feature type="binding site" evidence="7">
    <location>
        <begin position="115"/>
        <end position="116"/>
    </location>
    <ligand>
        <name>pyridoxal 5'-phosphate</name>
        <dbReference type="ChEBI" id="CHEBI:597326"/>
    </ligand>
</feature>
<dbReference type="SUPFAM" id="SSF53383">
    <property type="entry name" value="PLP-dependent transferases"/>
    <property type="match status" value="1"/>
</dbReference>
<reference evidence="8 9" key="1">
    <citation type="journal article" date="2019" name="Int. J. Syst. Evol. Microbiol.">
        <title>The Global Catalogue of Microorganisms (GCM) 10K type strain sequencing project: providing services to taxonomists for standard genome sequencing and annotation.</title>
        <authorList>
            <consortium name="The Broad Institute Genomics Platform"/>
            <consortium name="The Broad Institute Genome Sequencing Center for Infectious Disease"/>
            <person name="Wu L."/>
            <person name="Ma J."/>
        </authorList>
    </citation>
    <scope>NUCLEOTIDE SEQUENCE [LARGE SCALE GENOMIC DNA]</scope>
    <source>
        <strain evidence="8 9">JCM 14942</strain>
    </source>
</reference>
<evidence type="ECO:0000313" key="8">
    <source>
        <dbReference type="EMBL" id="GAA1522353.1"/>
    </source>
</evidence>
<dbReference type="InterPro" id="IPR015422">
    <property type="entry name" value="PyrdxlP-dep_Trfase_small"/>
</dbReference>
<dbReference type="RefSeq" id="WP_344112442.1">
    <property type="nucleotide sequence ID" value="NZ_BAAAOR010000023.1"/>
</dbReference>
<sequence length="431" mass="45649">MTVALTEDLLAFDREHLWHPYTSMTEPTPVRLVTGARGGELEVDGRWVVDGMASWWSAIHGYRHPVLDAAIAEQAARFSHVMFGGLTHEPAVAVGRRLVEITPEPLERVFLADSGSVAVEVALKMVLQYQRGCGRTDHPSGRTRMLTVLGGYHGDTFHPMSVTDPDGGMHAMWRGVLPGQVFGPRPPAYDASPASIAEWADALRDLAARHAHELAGIVVEPLLQGAGGMWPYPPACLRILREVADEHGLLLVFDEIATGFGRTGHLFASELVTPDVLCLGKALTGGYLTLAAVLTTDRVARGISGSEAGVVMHGPTFMGNPLACAVASASIDLLLASDWPARVGAIGTHLAAGLAPLRSLPGVRDVRTIGAVGVVQHDHPIDVVAHPDAALAAGVWLRPFRDLVYAMPPYVAGAGELDRLVAGIGAAVRAG</sequence>
<dbReference type="InterPro" id="IPR005815">
    <property type="entry name" value="BioA"/>
</dbReference>
<dbReference type="NCBIfam" id="NF004624">
    <property type="entry name" value="PRK05964.1"/>
    <property type="match status" value="1"/>
</dbReference>
<comment type="subcellular location">
    <subcellularLocation>
        <location evidence="7">Cytoplasm</location>
    </subcellularLocation>
</comment>
<name>A0ABN2AM95_9ACTN</name>
<protein>
    <recommendedName>
        <fullName evidence="7">Adenosylmethionine-8-amino-7-oxononanoate aminotransferase</fullName>
        <ecNumber evidence="7">2.6.1.62</ecNumber>
    </recommendedName>
    <alternativeName>
        <fullName evidence="7">7,8-diamino-pelargonic acid aminotransferase</fullName>
        <shortName evidence="7">DAPA AT</shortName>
        <shortName evidence="7">DAPA aminotransferase</shortName>
    </alternativeName>
    <alternativeName>
        <fullName evidence="7">7,8-diaminononanoate synthase</fullName>
        <shortName evidence="7">DANS</shortName>
    </alternativeName>
    <alternativeName>
        <fullName evidence="7">Diaminopelargonic acid synthase</fullName>
    </alternativeName>
</protein>
<comment type="function">
    <text evidence="7">Catalyzes the transfer of the alpha-amino group from S-adenosyl-L-methionine (SAM) to 7-keto-8-aminopelargonic acid (KAPA) to form 7,8-diaminopelargonic acid (DAPA). It is the only aminotransferase known to utilize SAM as an amino donor.</text>
</comment>
<proteinExistence type="inferred from homology"/>
<feature type="modified residue" description="N6-(pyridoxal phosphate)lysine" evidence="7">
    <location>
        <position position="281"/>
    </location>
</feature>
<comment type="caution">
    <text evidence="8">The sequence shown here is derived from an EMBL/GenBank/DDBJ whole genome shotgun (WGS) entry which is preliminary data.</text>
</comment>
<organism evidence="8 9">
    <name type="scientific">Nocardioides humi</name>
    <dbReference type="NCBI Taxonomy" id="449461"/>
    <lineage>
        <taxon>Bacteria</taxon>
        <taxon>Bacillati</taxon>
        <taxon>Actinomycetota</taxon>
        <taxon>Actinomycetes</taxon>
        <taxon>Propionibacteriales</taxon>
        <taxon>Nocardioidaceae</taxon>
        <taxon>Nocardioides</taxon>
    </lineage>
</organism>
<comment type="subunit">
    <text evidence="7">Homodimer.</text>
</comment>
<feature type="binding site" evidence="7">
    <location>
        <position position="152"/>
    </location>
    <ligand>
        <name>substrate</name>
    </ligand>
</feature>
<gene>
    <name evidence="7" type="primary">bioA</name>
    <name evidence="8" type="ORF">GCM10009788_27770</name>
</gene>
<evidence type="ECO:0000256" key="3">
    <source>
        <dbReference type="ARBA" id="ARBA00022679"/>
    </source>
</evidence>
<keyword evidence="9" id="KW-1185">Reference proteome</keyword>
<dbReference type="PANTHER" id="PTHR42684:SF17">
    <property type="entry name" value="ADENOSYLMETHIONINE-8-AMINO-7-OXONONANOATE AMINOTRANSFERASE"/>
    <property type="match status" value="1"/>
</dbReference>
<feature type="binding site" evidence="7">
    <location>
        <position position="55"/>
    </location>
    <ligand>
        <name>substrate</name>
    </ligand>
</feature>
<keyword evidence="6 7" id="KW-0663">Pyridoxal phosphate</keyword>
<accession>A0ABN2AM95</accession>
<comment type="catalytic activity">
    <reaction evidence="7">
        <text>(8S)-8-amino-7-oxononanoate + S-adenosyl-L-methionine = S-adenosyl-4-methylsulfanyl-2-oxobutanoate + (7R,8S)-7,8-diammoniononanoate</text>
        <dbReference type="Rhea" id="RHEA:16861"/>
        <dbReference type="ChEBI" id="CHEBI:16490"/>
        <dbReference type="ChEBI" id="CHEBI:59789"/>
        <dbReference type="ChEBI" id="CHEBI:149468"/>
        <dbReference type="ChEBI" id="CHEBI:149469"/>
        <dbReference type="EC" id="2.6.1.62"/>
    </reaction>
</comment>
<evidence type="ECO:0000256" key="5">
    <source>
        <dbReference type="ARBA" id="ARBA00022756"/>
    </source>
</evidence>
<dbReference type="EC" id="2.6.1.62" evidence="7"/>
<dbReference type="Proteomes" id="UP001500842">
    <property type="component" value="Unassembled WGS sequence"/>
</dbReference>
<feature type="site" description="Participates in the substrate recognition with KAPA and in a stacking interaction with the adenine ring of SAM" evidence="7">
    <location>
        <position position="21"/>
    </location>
</feature>
<evidence type="ECO:0000256" key="2">
    <source>
        <dbReference type="ARBA" id="ARBA00022576"/>
    </source>
</evidence>
<dbReference type="EMBL" id="BAAAOR010000023">
    <property type="protein sequence ID" value="GAA1522353.1"/>
    <property type="molecule type" value="Genomic_DNA"/>
</dbReference>
<feature type="binding site" evidence="7">
    <location>
        <position position="254"/>
    </location>
    <ligand>
        <name>pyridoxal 5'-phosphate</name>
        <dbReference type="ChEBI" id="CHEBI:597326"/>
    </ligand>
</feature>
<feature type="binding site" evidence="7">
    <location>
        <position position="398"/>
    </location>
    <ligand>
        <name>substrate</name>
    </ligand>
</feature>
<dbReference type="Pfam" id="PF00202">
    <property type="entry name" value="Aminotran_3"/>
    <property type="match status" value="1"/>
</dbReference>
<evidence type="ECO:0000256" key="6">
    <source>
        <dbReference type="ARBA" id="ARBA00022898"/>
    </source>
</evidence>
<dbReference type="InterPro" id="IPR015424">
    <property type="entry name" value="PyrdxlP-dep_Trfase"/>
</dbReference>
<dbReference type="InterPro" id="IPR049704">
    <property type="entry name" value="Aminotrans_3_PPA_site"/>
</dbReference>
<evidence type="ECO:0000313" key="9">
    <source>
        <dbReference type="Proteomes" id="UP001500842"/>
    </source>
</evidence>
<dbReference type="InterPro" id="IPR005814">
    <property type="entry name" value="Aminotrans_3"/>
</dbReference>
<dbReference type="PANTHER" id="PTHR42684">
    <property type="entry name" value="ADENOSYLMETHIONINE-8-AMINO-7-OXONONANOATE AMINOTRANSFERASE"/>
    <property type="match status" value="1"/>
</dbReference>
<dbReference type="InterPro" id="IPR015421">
    <property type="entry name" value="PyrdxlP-dep_Trfase_major"/>
</dbReference>
<dbReference type="HAMAP" id="MF_00834">
    <property type="entry name" value="BioA"/>
    <property type="match status" value="1"/>
</dbReference>
<dbReference type="Gene3D" id="3.40.640.10">
    <property type="entry name" value="Type I PLP-dependent aspartate aminotransferase-like (Major domain)"/>
    <property type="match status" value="1"/>
</dbReference>
<evidence type="ECO:0000256" key="7">
    <source>
        <dbReference type="HAMAP-Rule" id="MF_00834"/>
    </source>
</evidence>
<keyword evidence="5 7" id="KW-0093">Biotin biosynthesis</keyword>
<dbReference type="PROSITE" id="PS00600">
    <property type="entry name" value="AA_TRANSFER_CLASS_3"/>
    <property type="match status" value="1"/>
</dbReference>
<dbReference type="NCBIfam" id="TIGR00508">
    <property type="entry name" value="bioA"/>
    <property type="match status" value="1"/>
</dbReference>
<evidence type="ECO:0000256" key="4">
    <source>
        <dbReference type="ARBA" id="ARBA00022691"/>
    </source>
</evidence>